<dbReference type="EMBL" id="BAAADD010000005">
    <property type="protein sequence ID" value="GAA0571282.1"/>
    <property type="molecule type" value="Genomic_DNA"/>
</dbReference>
<feature type="transmembrane region" description="Helical" evidence="1">
    <location>
        <begin position="238"/>
        <end position="259"/>
    </location>
</feature>
<feature type="transmembrane region" description="Helical" evidence="1">
    <location>
        <begin position="105"/>
        <end position="128"/>
    </location>
</feature>
<keyword evidence="1" id="KW-0812">Transmembrane</keyword>
<dbReference type="InterPro" id="IPR022134">
    <property type="entry name" value="DUF3667"/>
</dbReference>
<feature type="transmembrane region" description="Helical" evidence="1">
    <location>
        <begin position="299"/>
        <end position="316"/>
    </location>
</feature>
<evidence type="ECO:0000256" key="1">
    <source>
        <dbReference type="SAM" id="Phobius"/>
    </source>
</evidence>
<feature type="transmembrane region" description="Helical" evidence="1">
    <location>
        <begin position="271"/>
        <end position="293"/>
    </location>
</feature>
<accession>A0ABP3PTX0</accession>
<sequence length="358" mass="39577">MEELEAVLETGGAAAAELAGSALARGRPCANCGETLAGRFCSSCGQPFDTHRRSLRHLGADLVKDIASFDSRILRTVRALLFRPGELALAFREGRTQRYVPPVRLYLFVSLIFFLVLSATGIAIFQFVMTAAPMTITVVHGQPYVVDSDGERHKMPAHYADGKRHYNISSKLVFFAREGSLHSELTPDQRNRLNESLARAERAEKQQNKTGVVTRTIAATTNKLANDPAALNGALTAWIPRALFLLVPLFAMLVATFYWRRRKALFFVDHLVFSLGIHSFAFALLLVAAGFAQILPGELVLWTAVAVLGLYMLLAMRRFYGQNWFWTGAKFTAVSVLYGTFFLLPAFGLVILAAVMWG</sequence>
<keyword evidence="1" id="KW-0472">Membrane</keyword>
<keyword evidence="1" id="KW-1133">Transmembrane helix</keyword>
<name>A0ABP3PTX0_9PROT</name>
<proteinExistence type="predicted"/>
<feature type="transmembrane region" description="Helical" evidence="1">
    <location>
        <begin position="336"/>
        <end position="357"/>
    </location>
</feature>
<keyword evidence="3" id="KW-1185">Reference proteome</keyword>
<protein>
    <recommendedName>
        <fullName evidence="4">DUF3667 domain-containing protein</fullName>
    </recommendedName>
</protein>
<reference evidence="3" key="1">
    <citation type="journal article" date="2019" name="Int. J. Syst. Evol. Microbiol.">
        <title>The Global Catalogue of Microorganisms (GCM) 10K type strain sequencing project: providing services to taxonomists for standard genome sequencing and annotation.</title>
        <authorList>
            <consortium name="The Broad Institute Genomics Platform"/>
            <consortium name="The Broad Institute Genome Sequencing Center for Infectious Disease"/>
            <person name="Wu L."/>
            <person name="Ma J."/>
        </authorList>
    </citation>
    <scope>NUCLEOTIDE SEQUENCE [LARGE SCALE GENOMIC DNA]</scope>
    <source>
        <strain evidence="3">JCM 15089</strain>
    </source>
</reference>
<comment type="caution">
    <text evidence="2">The sequence shown here is derived from an EMBL/GenBank/DDBJ whole genome shotgun (WGS) entry which is preliminary data.</text>
</comment>
<gene>
    <name evidence="2" type="ORF">GCM10008942_19980</name>
</gene>
<dbReference type="Proteomes" id="UP001499951">
    <property type="component" value="Unassembled WGS sequence"/>
</dbReference>
<evidence type="ECO:0008006" key="4">
    <source>
        <dbReference type="Google" id="ProtNLM"/>
    </source>
</evidence>
<dbReference type="Pfam" id="PF12412">
    <property type="entry name" value="DUF3667"/>
    <property type="match status" value="1"/>
</dbReference>
<evidence type="ECO:0000313" key="2">
    <source>
        <dbReference type="EMBL" id="GAA0571282.1"/>
    </source>
</evidence>
<organism evidence="2 3">
    <name type="scientific">Rhizomicrobium electricum</name>
    <dbReference type="NCBI Taxonomy" id="480070"/>
    <lineage>
        <taxon>Bacteria</taxon>
        <taxon>Pseudomonadati</taxon>
        <taxon>Pseudomonadota</taxon>
        <taxon>Alphaproteobacteria</taxon>
        <taxon>Micropepsales</taxon>
        <taxon>Micropepsaceae</taxon>
        <taxon>Rhizomicrobium</taxon>
    </lineage>
</organism>
<evidence type="ECO:0000313" key="3">
    <source>
        <dbReference type="Proteomes" id="UP001499951"/>
    </source>
</evidence>
<dbReference type="RefSeq" id="WP_166934098.1">
    <property type="nucleotide sequence ID" value="NZ_BAAADD010000005.1"/>
</dbReference>